<keyword evidence="1 6" id="KW-0808">Transferase</keyword>
<dbReference type="GO" id="GO:0009366">
    <property type="term" value="C:enterobactin synthetase complex"/>
    <property type="evidence" value="ECO:0007669"/>
    <property type="project" value="InterPro"/>
</dbReference>
<dbReference type="InterPro" id="IPR037143">
    <property type="entry name" value="4-PPantetheinyl_Trfase_dom_sf"/>
</dbReference>
<comment type="cofactor">
    <cofactor evidence="3">
        <name>Mg(2+)</name>
        <dbReference type="ChEBI" id="CHEBI:18420"/>
    </cofactor>
</comment>
<protein>
    <submittedName>
        <fullName evidence="6">4'-phosphopantetheinyl transferase superfamily protein</fullName>
    </submittedName>
</protein>
<dbReference type="PANTHER" id="PTHR38096:SF1">
    <property type="entry name" value="ENTEROBACTIN SYNTHASE COMPONENT D"/>
    <property type="match status" value="1"/>
</dbReference>
<keyword evidence="3" id="KW-0460">Magnesium</keyword>
<accession>A0A927F3Z0</accession>
<dbReference type="SUPFAM" id="SSF56214">
    <property type="entry name" value="4'-phosphopantetheinyl transferase"/>
    <property type="match status" value="1"/>
</dbReference>
<evidence type="ECO:0000259" key="5">
    <source>
        <dbReference type="Pfam" id="PF17837"/>
    </source>
</evidence>
<dbReference type="PRINTS" id="PR01399">
    <property type="entry name" value="ENTSNTHTASED"/>
</dbReference>
<evidence type="ECO:0000256" key="2">
    <source>
        <dbReference type="PIRSR" id="PIRSR603542-1"/>
    </source>
</evidence>
<dbReference type="GO" id="GO:0008897">
    <property type="term" value="F:holo-[acyl-carrier-protein] synthase activity"/>
    <property type="evidence" value="ECO:0007669"/>
    <property type="project" value="InterPro"/>
</dbReference>
<evidence type="ECO:0000259" key="4">
    <source>
        <dbReference type="Pfam" id="PF01648"/>
    </source>
</evidence>
<feature type="domain" description="4'-phosphopantetheinyl transferase" evidence="4">
    <location>
        <begin position="104"/>
        <end position="179"/>
    </location>
</feature>
<reference evidence="6" key="1">
    <citation type="submission" date="2020-09" db="EMBL/GenBank/DDBJ databases">
        <title>Secondary metabolite and genome analysis of marine Streptomyces chumphonensis KK1-2T.</title>
        <authorList>
            <person name="Phongsopitanun W."/>
            <person name="Kanchanasin P."/>
            <person name="Pittayakhajonwut P."/>
            <person name="Suwanborirux K."/>
            <person name="Tanasupawat S."/>
        </authorList>
    </citation>
    <scope>NUCLEOTIDE SEQUENCE</scope>
    <source>
        <strain evidence="6">KK1-2</strain>
    </source>
</reference>
<dbReference type="InterPro" id="IPR041354">
    <property type="entry name" value="4PPT_N"/>
</dbReference>
<keyword evidence="7" id="KW-1185">Reference proteome</keyword>
<dbReference type="Pfam" id="PF01648">
    <property type="entry name" value="ACPS"/>
    <property type="match status" value="1"/>
</dbReference>
<feature type="binding site" evidence="2">
    <location>
        <begin position="85"/>
        <end position="86"/>
    </location>
    <ligand>
        <name>CoA</name>
        <dbReference type="ChEBI" id="CHEBI:57287"/>
    </ligand>
</feature>
<organism evidence="6 7">
    <name type="scientific">Streptomyces chumphonensis</name>
    <dbReference type="NCBI Taxonomy" id="1214925"/>
    <lineage>
        <taxon>Bacteria</taxon>
        <taxon>Bacillati</taxon>
        <taxon>Actinomycetota</taxon>
        <taxon>Actinomycetes</taxon>
        <taxon>Kitasatosporales</taxon>
        <taxon>Streptomycetaceae</taxon>
        <taxon>Streptomyces</taxon>
    </lineage>
</organism>
<evidence type="ECO:0000313" key="6">
    <source>
        <dbReference type="EMBL" id="MBD3934823.1"/>
    </source>
</evidence>
<proteinExistence type="predicted"/>
<dbReference type="GO" id="GO:0000287">
    <property type="term" value="F:magnesium ion binding"/>
    <property type="evidence" value="ECO:0007669"/>
    <property type="project" value="InterPro"/>
</dbReference>
<dbReference type="InterPro" id="IPR008278">
    <property type="entry name" value="4-PPantetheinyl_Trfase_dom"/>
</dbReference>
<dbReference type="InterPro" id="IPR003542">
    <property type="entry name" value="Enbac_synth_compD-like"/>
</dbReference>
<keyword evidence="3" id="KW-0479">Metal-binding</keyword>
<feature type="domain" description="4'-phosphopantetheinyl transferase N-terminal" evidence="5">
    <location>
        <begin position="35"/>
        <end position="96"/>
    </location>
</feature>
<feature type="binding site" evidence="3">
    <location>
        <position position="108"/>
    </location>
    <ligand>
        <name>Mg(2+)</name>
        <dbReference type="ChEBI" id="CHEBI:18420"/>
    </ligand>
</feature>
<feature type="binding site" evidence="2">
    <location>
        <position position="49"/>
    </location>
    <ligand>
        <name>CoA</name>
        <dbReference type="ChEBI" id="CHEBI:57287"/>
    </ligand>
</feature>
<evidence type="ECO:0000313" key="7">
    <source>
        <dbReference type="Proteomes" id="UP000632289"/>
    </source>
</evidence>
<feature type="binding site" evidence="2">
    <location>
        <position position="156"/>
    </location>
    <ligand>
        <name>CoA</name>
        <dbReference type="ChEBI" id="CHEBI:57287"/>
    </ligand>
</feature>
<dbReference type="AlphaFoldDB" id="A0A927F3Z0"/>
<feature type="binding site" evidence="2">
    <location>
        <position position="166"/>
    </location>
    <ligand>
        <name>CoA</name>
        <dbReference type="ChEBI" id="CHEBI:57287"/>
    </ligand>
</feature>
<name>A0A927F3Z0_9ACTN</name>
<feature type="binding site" evidence="2">
    <location>
        <position position="152"/>
    </location>
    <ligand>
        <name>CoA</name>
        <dbReference type="ChEBI" id="CHEBI:57287"/>
    </ligand>
</feature>
<dbReference type="Gene3D" id="3.90.470.20">
    <property type="entry name" value="4'-phosphopantetheinyl transferase domain"/>
    <property type="match status" value="1"/>
</dbReference>
<feature type="binding site" evidence="3">
    <location>
        <position position="109"/>
    </location>
    <ligand>
        <name>Mg(2+)</name>
        <dbReference type="ChEBI" id="CHEBI:18420"/>
    </ligand>
</feature>
<feature type="binding site" evidence="2">
    <location>
        <position position="107"/>
    </location>
    <ligand>
        <name>CoA</name>
        <dbReference type="ChEBI" id="CHEBI:57287"/>
    </ligand>
</feature>
<feature type="binding site" evidence="3">
    <location>
        <position position="107"/>
    </location>
    <ligand>
        <name>Mg(2+)</name>
        <dbReference type="ChEBI" id="CHEBI:18420"/>
    </ligand>
</feature>
<gene>
    <name evidence="6" type="ORF">IF129_25070</name>
</gene>
<dbReference type="Pfam" id="PF17837">
    <property type="entry name" value="4PPT_N"/>
    <property type="match status" value="1"/>
</dbReference>
<dbReference type="GO" id="GO:0009239">
    <property type="term" value="P:enterobactin biosynthetic process"/>
    <property type="evidence" value="ECO:0007669"/>
    <property type="project" value="InterPro"/>
</dbReference>
<dbReference type="Proteomes" id="UP000632289">
    <property type="component" value="Unassembled WGS sequence"/>
</dbReference>
<dbReference type="EMBL" id="JACXYU010000020">
    <property type="protein sequence ID" value="MBD3934823.1"/>
    <property type="molecule type" value="Genomic_DNA"/>
</dbReference>
<evidence type="ECO:0000256" key="3">
    <source>
        <dbReference type="PIRSR" id="PIRSR603542-2"/>
    </source>
</evidence>
<sequence>MIGRILPPPVVSAHSLSDDPGPLAFEEEARALAAAGSNAARRGEFLTVRHCARRALGLLGHAPAALLPDAVGAPRWPDGVVGSMTHCDGYRAAAVARVGDVAALGIDAESDRAIRPDTLRAIARPEELEQLAELGRARPDRRWDLVLFSAKESLYKAWFPLTRGWLGFQDATVTIDAARGTFDARVLTTGHPVGPRRFPGSWLAEDGLVVTACVLPRS</sequence>
<comment type="caution">
    <text evidence="6">The sequence shown here is derived from an EMBL/GenBank/DDBJ whole genome shotgun (WGS) entry which is preliminary data.</text>
</comment>
<feature type="binding site" evidence="2">
    <location>
        <position position="41"/>
    </location>
    <ligand>
        <name>CoA</name>
        <dbReference type="ChEBI" id="CHEBI:57287"/>
    </ligand>
</feature>
<dbReference type="GO" id="GO:0005886">
    <property type="term" value="C:plasma membrane"/>
    <property type="evidence" value="ECO:0007669"/>
    <property type="project" value="TreeGrafter"/>
</dbReference>
<dbReference type="PANTHER" id="PTHR38096">
    <property type="entry name" value="ENTEROBACTIN SYNTHASE COMPONENT D"/>
    <property type="match status" value="1"/>
</dbReference>
<evidence type="ECO:0000256" key="1">
    <source>
        <dbReference type="ARBA" id="ARBA00022679"/>
    </source>
</evidence>